<reference evidence="1" key="1">
    <citation type="submission" date="2019-09" db="EMBL/GenBank/DDBJ databases">
        <title>Comparative Genomics of Leptospira interrogans Reveals Genome Plasticity - A Common Adaptive Strategy for Survival in Various Hosts.</title>
        <authorList>
            <person name="Ramli S.R."/>
            <person name="Bunk B."/>
            <person name="Goris M."/>
            <person name="Bhuju S."/>
            <person name="Jarek M."/>
            <person name="Sproer C."/>
            <person name="Mustakim S."/>
            <person name="Strommenger B."/>
            <person name="Pessler F."/>
        </authorList>
    </citation>
    <scope>NUCLEOTIDE SEQUENCE</scope>
    <source>
        <strain evidence="1">782</strain>
    </source>
</reference>
<sequence>MPIELSVKLSNHNFKNELSTVNDSLEIFHIKQNKYYSKSNLQNVRFHSTNEIRNRYKID</sequence>
<name>A0AAP9W9R4_LEPIR</name>
<evidence type="ECO:0000313" key="1">
    <source>
        <dbReference type="EMBL" id="QOI41342.1"/>
    </source>
</evidence>
<proteinExistence type="predicted"/>
<accession>A0AAP9W9R4</accession>
<evidence type="ECO:0000313" key="2">
    <source>
        <dbReference type="Proteomes" id="UP000663124"/>
    </source>
</evidence>
<organism evidence="1 2">
    <name type="scientific">Leptospira interrogans serovar Canicola</name>
    <dbReference type="NCBI Taxonomy" id="211880"/>
    <lineage>
        <taxon>Bacteria</taxon>
        <taxon>Pseudomonadati</taxon>
        <taxon>Spirochaetota</taxon>
        <taxon>Spirochaetia</taxon>
        <taxon>Leptospirales</taxon>
        <taxon>Leptospiraceae</taxon>
        <taxon>Leptospira</taxon>
    </lineage>
</organism>
<protein>
    <submittedName>
        <fullName evidence="1">Uncharacterized protein</fullName>
    </submittedName>
</protein>
<dbReference type="Proteomes" id="UP000663124">
    <property type="component" value="Chromosome 1"/>
</dbReference>
<dbReference type="AlphaFoldDB" id="A0AAP9W9R4"/>
<dbReference type="EMBL" id="CP043884">
    <property type="protein sequence ID" value="QOI41342.1"/>
    <property type="molecule type" value="Genomic_DNA"/>
</dbReference>
<gene>
    <name evidence="1" type="ORF">Lepto782_02920</name>
</gene>